<keyword evidence="2" id="KW-0378">Hydrolase</keyword>
<feature type="transmembrane region" description="Helical" evidence="1">
    <location>
        <begin position="186"/>
        <end position="208"/>
    </location>
</feature>
<dbReference type="GO" id="GO:0016787">
    <property type="term" value="F:hydrolase activity"/>
    <property type="evidence" value="ECO:0007669"/>
    <property type="project" value="UniProtKB-KW"/>
</dbReference>
<keyword evidence="1" id="KW-0812">Transmembrane</keyword>
<dbReference type="RefSeq" id="WP_129784709.1">
    <property type="nucleotide sequence ID" value="NZ_RZHH01000002.1"/>
</dbReference>
<keyword evidence="1" id="KW-1133">Transmembrane helix</keyword>
<proteinExistence type="predicted"/>
<dbReference type="AlphaFoldDB" id="A0A482TM91"/>
<feature type="transmembrane region" description="Helical" evidence="1">
    <location>
        <begin position="92"/>
        <end position="118"/>
    </location>
</feature>
<name>A0A482TM91_9EURY</name>
<sequence>MPSTIVHLAIGGLLGAALLGDEFDRRSVLVIFAFTALPDVDVFAEPIFAGAHRSLGHTFLLPAVLFAFLIWDTRRGAASVLRGRFGVRGVKLAWVGTFCLLGAGILPDLLVGGVNALYPLHDRFYTVDGRLLYSTDRGWVQTLVDLSPSEPKQTRTTKNFEFRTVLDAAPTQGTAETPDEKRVERIFPVALTGFRFGIVLLSAVVVPVRLAGNRFTGLFEE</sequence>
<keyword evidence="1" id="KW-0472">Membrane</keyword>
<dbReference type="Pfam" id="PF04307">
    <property type="entry name" value="YdjM"/>
    <property type="match status" value="1"/>
</dbReference>
<dbReference type="Proteomes" id="UP000294028">
    <property type="component" value="Unassembled WGS sequence"/>
</dbReference>
<gene>
    <name evidence="2" type="ORF">ELS19_10405</name>
</gene>
<protein>
    <submittedName>
        <fullName evidence="2">Metal-dependent hydrolase</fullName>
    </submittedName>
</protein>
<organism evidence="2 3">
    <name type="scientific">Halogeometricum borinquense</name>
    <dbReference type="NCBI Taxonomy" id="60847"/>
    <lineage>
        <taxon>Archaea</taxon>
        <taxon>Methanobacteriati</taxon>
        <taxon>Methanobacteriota</taxon>
        <taxon>Stenosarchaea group</taxon>
        <taxon>Halobacteria</taxon>
        <taxon>Halobacteriales</taxon>
        <taxon>Haloferacaceae</taxon>
        <taxon>Halogeometricum</taxon>
    </lineage>
</organism>
<evidence type="ECO:0000256" key="1">
    <source>
        <dbReference type="SAM" id="Phobius"/>
    </source>
</evidence>
<evidence type="ECO:0000313" key="2">
    <source>
        <dbReference type="EMBL" id="RYJ14321.1"/>
    </source>
</evidence>
<evidence type="ECO:0000313" key="3">
    <source>
        <dbReference type="Proteomes" id="UP000294028"/>
    </source>
</evidence>
<dbReference type="InterPro" id="IPR007404">
    <property type="entry name" value="YdjM-like"/>
</dbReference>
<dbReference type="EMBL" id="RZHH01000002">
    <property type="protein sequence ID" value="RYJ14321.1"/>
    <property type="molecule type" value="Genomic_DNA"/>
</dbReference>
<accession>A0A482TM91</accession>
<feature type="transmembrane region" description="Helical" evidence="1">
    <location>
        <begin position="54"/>
        <end position="71"/>
    </location>
</feature>
<comment type="caution">
    <text evidence="2">The sequence shown here is derived from an EMBL/GenBank/DDBJ whole genome shotgun (WGS) entry which is preliminary data.</text>
</comment>
<reference evidence="2 3" key="1">
    <citation type="submission" date="2018-12" db="EMBL/GenBank/DDBJ databases">
        <title>Genome analysis provides insights into bioremediation potentialities of Halogeometricum borinquense strain N11.</title>
        <authorList>
            <person name="Najjari A."/>
            <person name="Youssef N."/>
            <person name="Fhoula I."/>
            <person name="Ben Dhia O."/>
            <person name="Mahjoubi M."/>
            <person name="Ouzari H.I."/>
            <person name="Cherif A."/>
        </authorList>
    </citation>
    <scope>NUCLEOTIDE SEQUENCE [LARGE SCALE GENOMIC DNA]</scope>
    <source>
        <strain evidence="2 3">N11</strain>
    </source>
</reference>